<comment type="caution">
    <text evidence="15">The sequence shown here is derived from an EMBL/GenBank/DDBJ whole genome shotgun (WGS) entry which is preliminary data.</text>
</comment>
<evidence type="ECO:0000256" key="4">
    <source>
        <dbReference type="ARBA" id="ARBA00022989"/>
    </source>
</evidence>
<dbReference type="SUPFAM" id="SSF53850">
    <property type="entry name" value="Periplasmic binding protein-like II"/>
    <property type="match status" value="1"/>
</dbReference>
<organism evidence="15 16">
    <name type="scientific">Paralvinella palmiformis</name>
    <dbReference type="NCBI Taxonomy" id="53620"/>
    <lineage>
        <taxon>Eukaryota</taxon>
        <taxon>Metazoa</taxon>
        <taxon>Spiralia</taxon>
        <taxon>Lophotrochozoa</taxon>
        <taxon>Annelida</taxon>
        <taxon>Polychaeta</taxon>
        <taxon>Sedentaria</taxon>
        <taxon>Canalipalpata</taxon>
        <taxon>Terebellida</taxon>
        <taxon>Terebelliformia</taxon>
        <taxon>Alvinellidae</taxon>
        <taxon>Paralvinella</taxon>
    </lineage>
</organism>
<keyword evidence="6" id="KW-0472">Membrane</keyword>
<evidence type="ECO:0000259" key="13">
    <source>
        <dbReference type="SMART" id="SM00079"/>
    </source>
</evidence>
<dbReference type="FunFam" id="3.40.190.10:FF:000024">
    <property type="entry name" value="Glutamate receptor, ionotropic, delta 1"/>
    <property type="match status" value="1"/>
</dbReference>
<comment type="subcellular location">
    <subcellularLocation>
        <location evidence="1">Membrane</location>
        <topology evidence="1">Multi-pass membrane protein</topology>
    </subcellularLocation>
</comment>
<dbReference type="SMART" id="SM00918">
    <property type="entry name" value="Lig_chan-Glu_bd"/>
    <property type="match status" value="1"/>
</dbReference>
<keyword evidence="8" id="KW-0325">Glycoprotein</keyword>
<dbReference type="InterPro" id="IPR015683">
    <property type="entry name" value="Ionotropic_Glu_rcpt"/>
</dbReference>
<sequence length="366" mass="41559">MTTPMAPLTWLLEMMVVTLYLRSLCQVMTFCDARTRDPYITDEFSNIRIRHGKYLQVTTLLIEPYVMVQNYSTVASSNVPRYVGYLVDVLDHLGAAVHFRYMLHPAPDGEFGFITSDGSNQWTGLVGQLLEKKADFAAAPMYPTTKRLEVLDFSLPFMSVSASIVIRKQADGSHRKFASIEDIYLRETMYIGTQGRGLIYRAIRSSNSSFVRKLYDRMQSTRRLSFTDTNEQGLQRVRSYNYAFILPNPIAEYVANRKPCDLHVISTNLFRHQFAFATPKGSTLLPFLSNGLRLLSDSGDLDAIYRRWWVDKGDCSSDSKRHIQKTMRYEHVTTSGSSTSQFMAHAISPIVTSLSFVVSGVRRLAA</sequence>
<keyword evidence="3" id="KW-0812">Transmembrane</keyword>
<evidence type="ECO:0000259" key="12">
    <source>
        <dbReference type="SMART" id="SM00062"/>
    </source>
</evidence>
<feature type="domain" description="Solute-binding protein family 3/N-terminal" evidence="12">
    <location>
        <begin position="63"/>
        <end position="312"/>
    </location>
</feature>
<dbReference type="EMBL" id="JAODUP010001275">
    <property type="protein sequence ID" value="KAK2140697.1"/>
    <property type="molecule type" value="Genomic_DNA"/>
</dbReference>
<keyword evidence="4" id="KW-1133">Transmembrane helix</keyword>
<dbReference type="InterPro" id="IPR019594">
    <property type="entry name" value="Glu/Gly-bd"/>
</dbReference>
<feature type="chain" id="PRO_5041914507" evidence="11">
    <location>
        <begin position="26"/>
        <end position="366"/>
    </location>
</feature>
<dbReference type="PANTHER" id="PTHR18966">
    <property type="entry name" value="IONOTROPIC GLUTAMATE RECEPTOR"/>
    <property type="match status" value="1"/>
</dbReference>
<dbReference type="GO" id="GO:0016020">
    <property type="term" value="C:membrane"/>
    <property type="evidence" value="ECO:0007669"/>
    <property type="project" value="UniProtKB-SubCell"/>
</dbReference>
<dbReference type="Pfam" id="PF10613">
    <property type="entry name" value="Lig_chan-Glu_bd"/>
    <property type="match status" value="1"/>
</dbReference>
<evidence type="ECO:0000256" key="8">
    <source>
        <dbReference type="ARBA" id="ARBA00023180"/>
    </source>
</evidence>
<feature type="domain" description="Ionotropic glutamate receptor L-glutamate and glycine-binding" evidence="14">
    <location>
        <begin position="70"/>
        <end position="131"/>
    </location>
</feature>
<dbReference type="Proteomes" id="UP001208570">
    <property type="component" value="Unassembled WGS sequence"/>
</dbReference>
<dbReference type="AlphaFoldDB" id="A0AAD9ITI9"/>
<dbReference type="SMART" id="SM00079">
    <property type="entry name" value="PBPe"/>
    <property type="match status" value="1"/>
</dbReference>
<evidence type="ECO:0000256" key="7">
    <source>
        <dbReference type="ARBA" id="ARBA00023170"/>
    </source>
</evidence>
<evidence type="ECO:0000256" key="5">
    <source>
        <dbReference type="ARBA" id="ARBA00023065"/>
    </source>
</evidence>
<evidence type="ECO:0000256" key="11">
    <source>
        <dbReference type="SAM" id="SignalP"/>
    </source>
</evidence>
<keyword evidence="16" id="KW-1185">Reference proteome</keyword>
<evidence type="ECO:0000256" key="2">
    <source>
        <dbReference type="ARBA" id="ARBA00022448"/>
    </source>
</evidence>
<keyword evidence="7" id="KW-0675">Receptor</keyword>
<dbReference type="Gene3D" id="3.40.190.10">
    <property type="entry name" value="Periplasmic binding protein-like II"/>
    <property type="match status" value="2"/>
</dbReference>
<dbReference type="SMART" id="SM00062">
    <property type="entry name" value="PBPb"/>
    <property type="match status" value="1"/>
</dbReference>
<evidence type="ECO:0000256" key="10">
    <source>
        <dbReference type="ARBA" id="ARBA00023303"/>
    </source>
</evidence>
<dbReference type="GO" id="GO:0015276">
    <property type="term" value="F:ligand-gated monoatomic ion channel activity"/>
    <property type="evidence" value="ECO:0007669"/>
    <property type="project" value="InterPro"/>
</dbReference>
<accession>A0AAD9ITI9</accession>
<evidence type="ECO:0000256" key="6">
    <source>
        <dbReference type="ARBA" id="ARBA00023136"/>
    </source>
</evidence>
<evidence type="ECO:0000259" key="14">
    <source>
        <dbReference type="SMART" id="SM00918"/>
    </source>
</evidence>
<reference evidence="15" key="1">
    <citation type="journal article" date="2023" name="Mol. Biol. Evol.">
        <title>Third-Generation Sequencing Reveals the Adaptive Role of the Epigenome in Three Deep-Sea Polychaetes.</title>
        <authorList>
            <person name="Perez M."/>
            <person name="Aroh O."/>
            <person name="Sun Y."/>
            <person name="Lan Y."/>
            <person name="Juniper S.K."/>
            <person name="Young C.R."/>
            <person name="Angers B."/>
            <person name="Qian P.Y."/>
        </authorList>
    </citation>
    <scope>NUCLEOTIDE SEQUENCE</scope>
    <source>
        <strain evidence="15">P08H-3</strain>
    </source>
</reference>
<feature type="domain" description="Ionotropic glutamate receptor C-terminal" evidence="13">
    <location>
        <begin position="54"/>
        <end position="311"/>
    </location>
</feature>
<name>A0AAD9ITI9_9ANNE</name>
<evidence type="ECO:0000313" key="15">
    <source>
        <dbReference type="EMBL" id="KAK2140697.1"/>
    </source>
</evidence>
<dbReference type="InterPro" id="IPR001638">
    <property type="entry name" value="Solute-binding_3/MltF_N"/>
</dbReference>
<gene>
    <name evidence="15" type="ORF">LSH36_1276g00000</name>
</gene>
<feature type="signal peptide" evidence="11">
    <location>
        <begin position="1"/>
        <end position="25"/>
    </location>
</feature>
<evidence type="ECO:0000256" key="9">
    <source>
        <dbReference type="ARBA" id="ARBA00023286"/>
    </source>
</evidence>
<proteinExistence type="predicted"/>
<evidence type="ECO:0000256" key="3">
    <source>
        <dbReference type="ARBA" id="ARBA00022692"/>
    </source>
</evidence>
<keyword evidence="2" id="KW-0813">Transport</keyword>
<keyword evidence="9" id="KW-1071">Ligand-gated ion channel</keyword>
<keyword evidence="10" id="KW-0407">Ion channel</keyword>
<dbReference type="InterPro" id="IPR001320">
    <property type="entry name" value="Iontro_rcpt_C"/>
</dbReference>
<evidence type="ECO:0000256" key="1">
    <source>
        <dbReference type="ARBA" id="ARBA00004141"/>
    </source>
</evidence>
<keyword evidence="11" id="KW-0732">Signal</keyword>
<protein>
    <submittedName>
        <fullName evidence="15">Uncharacterized protein</fullName>
    </submittedName>
</protein>
<keyword evidence="5" id="KW-0406">Ion transport</keyword>
<evidence type="ECO:0000313" key="16">
    <source>
        <dbReference type="Proteomes" id="UP001208570"/>
    </source>
</evidence>